<reference evidence="2" key="1">
    <citation type="submission" date="2021-05" db="EMBL/GenBank/DDBJ databases">
        <authorList>
            <person name="Alioto T."/>
            <person name="Alioto T."/>
            <person name="Gomez Garrido J."/>
        </authorList>
    </citation>
    <scope>NUCLEOTIDE SEQUENCE</scope>
</reference>
<sequence>MMLLIISCSMGYTYVLLLSVGSSCRPLCLAVDRNWLMLIIVSYSMGYTCVLLLSVAVVVVVIDSSRLYREFSHTGESCKLKFSRNCVAYHQFLISNYTLFHVILDHRGHATCINCCHVR</sequence>
<dbReference type="EMBL" id="HBUF01011864">
    <property type="protein sequence ID" value="CAG6608467.1"/>
    <property type="molecule type" value="Transcribed_RNA"/>
</dbReference>
<dbReference type="AlphaFoldDB" id="A0A8D8PMJ4"/>
<accession>A0A8D8PMJ4</accession>
<keyword evidence="1" id="KW-0812">Transmembrane</keyword>
<keyword evidence="1" id="KW-0472">Membrane</keyword>
<protein>
    <submittedName>
        <fullName evidence="2">Uncharacterized protein</fullName>
    </submittedName>
</protein>
<keyword evidence="1" id="KW-1133">Transmembrane helix</keyword>
<proteinExistence type="predicted"/>
<name>A0A8D8PMJ4_9HEMI</name>
<feature type="transmembrane region" description="Helical" evidence="1">
    <location>
        <begin position="34"/>
        <end position="62"/>
    </location>
</feature>
<organism evidence="2">
    <name type="scientific">Cacopsylla melanoneura</name>
    <dbReference type="NCBI Taxonomy" id="428564"/>
    <lineage>
        <taxon>Eukaryota</taxon>
        <taxon>Metazoa</taxon>
        <taxon>Ecdysozoa</taxon>
        <taxon>Arthropoda</taxon>
        <taxon>Hexapoda</taxon>
        <taxon>Insecta</taxon>
        <taxon>Pterygota</taxon>
        <taxon>Neoptera</taxon>
        <taxon>Paraneoptera</taxon>
        <taxon>Hemiptera</taxon>
        <taxon>Sternorrhyncha</taxon>
        <taxon>Psylloidea</taxon>
        <taxon>Psyllidae</taxon>
        <taxon>Psyllinae</taxon>
        <taxon>Cacopsylla</taxon>
    </lineage>
</organism>
<evidence type="ECO:0000313" key="2">
    <source>
        <dbReference type="EMBL" id="CAG6608467.1"/>
    </source>
</evidence>
<evidence type="ECO:0000256" key="1">
    <source>
        <dbReference type="SAM" id="Phobius"/>
    </source>
</evidence>